<dbReference type="EMBL" id="CVRS01000014">
    <property type="protein sequence ID" value="CRL32520.1"/>
    <property type="molecule type" value="Genomic_DNA"/>
</dbReference>
<proteinExistence type="predicted"/>
<keyword evidence="2" id="KW-1185">Reference proteome</keyword>
<accession>A0A0M6WBM3</accession>
<name>A0A0M6WBM3_9FIRM</name>
<dbReference type="OrthoDB" id="2035761at2"/>
<organism evidence="1 2">
    <name type="scientific">Roseburia inulinivorans</name>
    <dbReference type="NCBI Taxonomy" id="360807"/>
    <lineage>
        <taxon>Bacteria</taxon>
        <taxon>Bacillati</taxon>
        <taxon>Bacillota</taxon>
        <taxon>Clostridia</taxon>
        <taxon>Lachnospirales</taxon>
        <taxon>Lachnospiraceae</taxon>
        <taxon>Roseburia</taxon>
    </lineage>
</organism>
<dbReference type="InterPro" id="IPR046683">
    <property type="entry name" value="DUF6553"/>
</dbReference>
<dbReference type="AlphaFoldDB" id="A0A0M6WBM3"/>
<dbReference type="RefSeq" id="WP_021923588.1">
    <property type="nucleotide sequence ID" value="NZ_CVRS01000014.1"/>
</dbReference>
<sequence length="206" mass="23931">MLLKKEKPAQIDYLENWPEHYYEIENAKERKEILAQAISRGLDLPNDNYRMKLLEKRYGKDGKSDAFMKAWMMIKASGAAGISFFNKRHLQKELKQYMKDLCLLEYAPENETEQAVLLTEWENFAKVLLASCTGSKTYCSTLFGIVPIKDASVARKIAEEIDFVTRTYPQKLELADEFAPFREVMVNTYCNMIENGSSYWYEVVNS</sequence>
<reference evidence="2" key="1">
    <citation type="submission" date="2015-05" db="EMBL/GenBank/DDBJ databases">
        <authorList>
            <consortium name="Pathogen Informatics"/>
        </authorList>
    </citation>
    <scope>NUCLEOTIDE SEQUENCE [LARGE SCALE GENOMIC DNA]</scope>
    <source>
        <strain evidence="2">L1-83</strain>
    </source>
</reference>
<gene>
    <name evidence="1" type="ORF">RIL183_13261</name>
</gene>
<protein>
    <submittedName>
        <fullName evidence="1">Uncharacterized protein</fullName>
    </submittedName>
</protein>
<evidence type="ECO:0000313" key="1">
    <source>
        <dbReference type="EMBL" id="CRL32520.1"/>
    </source>
</evidence>
<dbReference type="Pfam" id="PF20190">
    <property type="entry name" value="DUF6553"/>
    <property type="match status" value="1"/>
</dbReference>
<dbReference type="Proteomes" id="UP000049828">
    <property type="component" value="Unassembled WGS sequence"/>
</dbReference>
<evidence type="ECO:0000313" key="2">
    <source>
        <dbReference type="Proteomes" id="UP000049828"/>
    </source>
</evidence>